<dbReference type="InterPro" id="IPR027417">
    <property type="entry name" value="P-loop_NTPase"/>
</dbReference>
<proteinExistence type="predicted"/>
<feature type="region of interest" description="Disordered" evidence="3">
    <location>
        <begin position="1"/>
        <end position="93"/>
    </location>
</feature>
<evidence type="ECO:0000256" key="3">
    <source>
        <dbReference type="SAM" id="MobiDB-lite"/>
    </source>
</evidence>
<dbReference type="Proteomes" id="UP001166571">
    <property type="component" value="Unassembled WGS sequence"/>
</dbReference>
<dbReference type="Pfam" id="PF10609">
    <property type="entry name" value="ParA"/>
    <property type="match status" value="1"/>
</dbReference>
<dbReference type="InterPro" id="IPR005702">
    <property type="entry name" value="Wzc-like_C"/>
</dbReference>
<dbReference type="CDD" id="cd05387">
    <property type="entry name" value="BY-kinase"/>
    <property type="match status" value="1"/>
</dbReference>
<evidence type="ECO:0000256" key="2">
    <source>
        <dbReference type="ARBA" id="ARBA00022840"/>
    </source>
</evidence>
<accession>A0ABS7MAV9</accession>
<evidence type="ECO:0000313" key="4">
    <source>
        <dbReference type="EMBL" id="MBY4636140.1"/>
    </source>
</evidence>
<dbReference type="Gene3D" id="3.40.50.300">
    <property type="entry name" value="P-loop containing nucleotide triphosphate hydrolases"/>
    <property type="match status" value="1"/>
</dbReference>
<evidence type="ECO:0000256" key="1">
    <source>
        <dbReference type="ARBA" id="ARBA00022741"/>
    </source>
</evidence>
<comment type="caution">
    <text evidence="4">The sequence shown here is derived from an EMBL/GenBank/DDBJ whole genome shotgun (WGS) entry which is preliminary data.</text>
</comment>
<dbReference type="InterPro" id="IPR033756">
    <property type="entry name" value="YlxH/NBP35"/>
</dbReference>
<dbReference type="SUPFAM" id="SSF52540">
    <property type="entry name" value="P-loop containing nucleoside triphosphate hydrolases"/>
    <property type="match status" value="1"/>
</dbReference>
<feature type="compositionally biased region" description="Low complexity" evidence="3">
    <location>
        <begin position="52"/>
        <end position="93"/>
    </location>
</feature>
<dbReference type="EMBL" id="JAILXK010000001">
    <property type="protein sequence ID" value="MBY4636140.1"/>
    <property type="molecule type" value="Genomic_DNA"/>
</dbReference>
<dbReference type="InterPro" id="IPR050445">
    <property type="entry name" value="Bact_polysacc_biosynth/exp"/>
</dbReference>
<dbReference type="PANTHER" id="PTHR32309:SF13">
    <property type="entry name" value="FERRIC ENTEROBACTIN TRANSPORT PROTEIN FEPE"/>
    <property type="match status" value="1"/>
</dbReference>
<keyword evidence="5" id="KW-1185">Reference proteome</keyword>
<dbReference type="RefSeq" id="WP_201926485.1">
    <property type="nucleotide sequence ID" value="NZ_JAERPO010000001.1"/>
</dbReference>
<reference evidence="4" key="1">
    <citation type="submission" date="2021-08" db="EMBL/GenBank/DDBJ databases">
        <title>Sphingopyxis panaciterrulae sp. nov., isolated from the surface water of the Yellow Sea.</title>
        <authorList>
            <person name="Gao Z."/>
            <person name="Zhang D."/>
            <person name="Zhang A."/>
        </authorList>
    </citation>
    <scope>NUCLEOTIDE SEQUENCE</scope>
    <source>
        <strain evidence="4">XHP0097</strain>
    </source>
</reference>
<organism evidence="4 5">
    <name type="scientific">Sphingopyxis jiangsuensis</name>
    <dbReference type="NCBI Taxonomy" id="2871171"/>
    <lineage>
        <taxon>Bacteria</taxon>
        <taxon>Pseudomonadati</taxon>
        <taxon>Pseudomonadota</taxon>
        <taxon>Alphaproteobacteria</taxon>
        <taxon>Sphingomonadales</taxon>
        <taxon>Sphingomonadaceae</taxon>
        <taxon>Sphingopyxis</taxon>
    </lineage>
</organism>
<gene>
    <name evidence="4" type="ORF">K5P26_03175</name>
</gene>
<protein>
    <submittedName>
        <fullName evidence="4">AAA family ATPase</fullName>
    </submittedName>
</protein>
<evidence type="ECO:0000313" key="5">
    <source>
        <dbReference type="Proteomes" id="UP001166571"/>
    </source>
</evidence>
<keyword evidence="1" id="KW-0547">Nucleotide-binding</keyword>
<dbReference type="PANTHER" id="PTHR32309">
    <property type="entry name" value="TYROSINE-PROTEIN KINASE"/>
    <property type="match status" value="1"/>
</dbReference>
<sequence>MTDQRPVKRQPSLLERAADMFGLDPAANAPTIDVSSLPPEEPKKARRKAAASKDAAAPPQVDMPAPAAPAPAVEADPAPAVPAPRAEVAKAAPAIRANRHGRIDRDRLAERGMVVPGAPVTGIAEEYRIVKREIIRNFSGTANRPVVPRGHRVLIASANPGEGKTFSAVNLALSLAVEADHDVLLIDADIAKPSVIEALGLTDGPGLMDALADPHLALGDCLIQTDIPGLKVMPAGAQHLHDTELLASARTETLLAQLEQGAPGRIIILDSPPVLAASPAAVLAGHVGQLIMVVRADETLESALRDAIGLMGGCPHIQLLLNGVKYSPGGRRFGTYYGQGGAS</sequence>
<name>A0ABS7MAV9_9SPHN</name>
<keyword evidence="2" id="KW-0067">ATP-binding</keyword>